<organism evidence="7 8">
    <name type="scientific">Miscanthus lutarioriparius</name>
    <dbReference type="NCBI Taxonomy" id="422564"/>
    <lineage>
        <taxon>Eukaryota</taxon>
        <taxon>Viridiplantae</taxon>
        <taxon>Streptophyta</taxon>
        <taxon>Embryophyta</taxon>
        <taxon>Tracheophyta</taxon>
        <taxon>Spermatophyta</taxon>
        <taxon>Magnoliopsida</taxon>
        <taxon>Liliopsida</taxon>
        <taxon>Poales</taxon>
        <taxon>Poaceae</taxon>
        <taxon>PACMAD clade</taxon>
        <taxon>Panicoideae</taxon>
        <taxon>Andropogonodae</taxon>
        <taxon>Andropogoneae</taxon>
        <taxon>Saccharinae</taxon>
        <taxon>Miscanthus</taxon>
    </lineage>
</organism>
<feature type="region of interest" description="Disordered" evidence="5">
    <location>
        <begin position="259"/>
        <end position="289"/>
    </location>
</feature>
<evidence type="ECO:0000256" key="2">
    <source>
        <dbReference type="ARBA" id="ARBA00022692"/>
    </source>
</evidence>
<keyword evidence="4 6" id="KW-0472">Membrane</keyword>
<keyword evidence="8" id="KW-1185">Reference proteome</keyword>
<evidence type="ECO:0000256" key="5">
    <source>
        <dbReference type="SAM" id="MobiDB-lite"/>
    </source>
</evidence>
<keyword evidence="3 6" id="KW-1133">Transmembrane helix</keyword>
<accession>A0A811N8X5</accession>
<dbReference type="SUPFAM" id="SSF103481">
    <property type="entry name" value="Multidrug resistance efflux transporter EmrE"/>
    <property type="match status" value="1"/>
</dbReference>
<comment type="caution">
    <text evidence="7">The sequence shown here is derived from an EMBL/GenBank/DDBJ whole genome shotgun (WGS) entry which is preliminary data.</text>
</comment>
<comment type="subcellular location">
    <subcellularLocation>
        <location evidence="1">Membrane</location>
        <topology evidence="1">Multi-pass membrane protein</topology>
    </subcellularLocation>
</comment>
<evidence type="ECO:0000256" key="6">
    <source>
        <dbReference type="SAM" id="Phobius"/>
    </source>
</evidence>
<proteinExistence type="predicted"/>
<dbReference type="InterPro" id="IPR037185">
    <property type="entry name" value="EmrE-like"/>
</dbReference>
<dbReference type="GO" id="GO:0016020">
    <property type="term" value="C:membrane"/>
    <property type="evidence" value="ECO:0007669"/>
    <property type="project" value="UniProtKB-SubCell"/>
</dbReference>
<evidence type="ECO:0000313" key="7">
    <source>
        <dbReference type="EMBL" id="CAD6223370.1"/>
    </source>
</evidence>
<feature type="transmembrane region" description="Helical" evidence="6">
    <location>
        <begin position="227"/>
        <end position="246"/>
    </location>
</feature>
<evidence type="ECO:0008006" key="9">
    <source>
        <dbReference type="Google" id="ProtNLM"/>
    </source>
</evidence>
<reference evidence="7" key="1">
    <citation type="submission" date="2020-10" db="EMBL/GenBank/DDBJ databases">
        <authorList>
            <person name="Han B."/>
            <person name="Lu T."/>
            <person name="Zhao Q."/>
            <person name="Huang X."/>
            <person name="Zhao Y."/>
        </authorList>
    </citation>
    <scope>NUCLEOTIDE SEQUENCE</scope>
</reference>
<dbReference type="OrthoDB" id="5547497at2759"/>
<feature type="transmembrane region" description="Helical" evidence="6">
    <location>
        <begin position="132"/>
        <end position="154"/>
    </location>
</feature>
<protein>
    <recommendedName>
        <fullName evidence="9">Sugar phosphate transporter domain-containing protein</fullName>
    </recommendedName>
</protein>
<evidence type="ECO:0000256" key="4">
    <source>
        <dbReference type="ARBA" id="ARBA00023136"/>
    </source>
</evidence>
<name>A0A811N8X5_9POAL</name>
<feature type="transmembrane region" description="Helical" evidence="6">
    <location>
        <begin position="197"/>
        <end position="221"/>
    </location>
</feature>
<dbReference type="EMBL" id="CAJGYO010000004">
    <property type="protein sequence ID" value="CAD6223370.1"/>
    <property type="molecule type" value="Genomic_DNA"/>
</dbReference>
<dbReference type="AlphaFoldDB" id="A0A811N8X5"/>
<evidence type="ECO:0000256" key="3">
    <source>
        <dbReference type="ARBA" id="ARBA00022989"/>
    </source>
</evidence>
<evidence type="ECO:0000313" key="8">
    <source>
        <dbReference type="Proteomes" id="UP000604825"/>
    </source>
</evidence>
<evidence type="ECO:0000256" key="1">
    <source>
        <dbReference type="ARBA" id="ARBA00004141"/>
    </source>
</evidence>
<dbReference type="Proteomes" id="UP000604825">
    <property type="component" value="Unassembled WGS sequence"/>
</dbReference>
<feature type="transmembrane region" description="Helical" evidence="6">
    <location>
        <begin position="166"/>
        <end position="185"/>
    </location>
</feature>
<gene>
    <name evidence="7" type="ORF">NCGR_LOCUS15785</name>
</gene>
<feature type="compositionally biased region" description="Basic and acidic residues" evidence="5">
    <location>
        <begin position="260"/>
        <end position="276"/>
    </location>
</feature>
<dbReference type="PANTHER" id="PTHR11132">
    <property type="entry name" value="SOLUTE CARRIER FAMILY 35"/>
    <property type="match status" value="1"/>
</dbReference>
<dbReference type="InterPro" id="IPR050186">
    <property type="entry name" value="TPT_transporter"/>
</dbReference>
<keyword evidence="2 6" id="KW-0812">Transmembrane</keyword>
<feature type="transmembrane region" description="Helical" evidence="6">
    <location>
        <begin position="91"/>
        <end position="111"/>
    </location>
</feature>
<sequence length="289" mass="31833">MEAEKKTPAVSDVGAWAMNVVSSVSLIMANKQLIHHADRVPLHGHGSSVDLQRHRLPVSKHVPLWELVWFSLVANTSITGMNLSLMLNSVGFYQISKLSMIPVVCLMEWVLNSKHYTTKTIGSFQKKYNIGSFELLSKTAPIQALSLVILGPFVDYYLNGRSLLNYPFSGGATFFILLSCSLAVFCNMSQYLCIGRFSATSFQVLGHMKTVCVLILGWILFDSALTIKNILGMLLAVMGMVVYSWAMEAEKKAAAPIPRNKSDMLDGEDVPLKARVSDVPAGDLEDGER</sequence>